<proteinExistence type="predicted"/>
<dbReference type="SUPFAM" id="SSF56059">
    <property type="entry name" value="Glutathione synthetase ATP-binding domain-like"/>
    <property type="match status" value="1"/>
</dbReference>
<reference evidence="7" key="1">
    <citation type="journal article" date="2014" name="Int. J. Syst. Evol. Microbiol.">
        <title>Complete genome sequence of Corynebacterium casei LMG S-19264T (=DSM 44701T), isolated from a smear-ripened cheese.</title>
        <authorList>
            <consortium name="US DOE Joint Genome Institute (JGI-PGF)"/>
            <person name="Walter F."/>
            <person name="Albersmeier A."/>
            <person name="Kalinowski J."/>
            <person name="Ruckert C."/>
        </authorList>
    </citation>
    <scope>NUCLEOTIDE SEQUENCE</scope>
    <source>
        <strain evidence="7">CGMCC 4.7138</strain>
    </source>
</reference>
<keyword evidence="1" id="KW-0436">Ligase</keyword>
<keyword evidence="3 4" id="KW-0067">ATP-binding</keyword>
<evidence type="ECO:0000256" key="2">
    <source>
        <dbReference type="ARBA" id="ARBA00022741"/>
    </source>
</evidence>
<dbReference type="RefSeq" id="WP_142572368.1">
    <property type="nucleotide sequence ID" value="NZ_BMMN01000011.1"/>
</dbReference>
<evidence type="ECO:0000256" key="3">
    <source>
        <dbReference type="ARBA" id="ARBA00022840"/>
    </source>
</evidence>
<keyword evidence="2 4" id="KW-0547">Nucleotide-binding</keyword>
<dbReference type="Gene3D" id="3.40.50.20">
    <property type="match status" value="1"/>
</dbReference>
<dbReference type="Gene3D" id="3.30.470.20">
    <property type="entry name" value="ATP-grasp fold, B domain"/>
    <property type="match status" value="1"/>
</dbReference>
<evidence type="ECO:0000256" key="1">
    <source>
        <dbReference type="ARBA" id="ARBA00022598"/>
    </source>
</evidence>
<dbReference type="InterPro" id="IPR052032">
    <property type="entry name" value="ATP-dep_AA_Ligase"/>
</dbReference>
<dbReference type="InterPro" id="IPR011761">
    <property type="entry name" value="ATP-grasp"/>
</dbReference>
<dbReference type="EMBL" id="BMMN01000011">
    <property type="protein sequence ID" value="GGO23728.1"/>
    <property type="molecule type" value="Genomic_DNA"/>
</dbReference>
<sequence length="450" mass="49495">MSERTERIDEHGEPRTRPGTAGRGGDTSVVIVHRNPMEPFPYDRWLRDHKGPVVILAARDRFEPFGERIPEGNLGYTHLELFDHDDEVAGRVARLAAEYGATHLIGEHEADVLRVAALREELGLPGARAADVLPFRDKALMKEHAARAGVEVAPHAVPRTAADVQAFADVHGFPLVVKNRAGFNSIGLRILRDRDALTAFLTEAYGSRRDGRRDDLLLEAYVPGRMCHVDGLVVNGEVVLAWPSQYQYELASFGTDSGSRVDLALDPGDPLTGRLLELTGRTLAALRRPGGRLRDHAFHAEIFHTPDDRLVLCEIACRSGGGKIREVFHTLFGVNLAECSIRAQLGLPLPDVERAVRPGRRPEPARMAGQVLMMKRPGFIHALPDVPPEPWVEHFWLYARPGQVVPPAAGSADFLTVAIASAPSRAECERRLRSLGARLEEQVRIGAVPS</sequence>
<feature type="region of interest" description="Disordered" evidence="5">
    <location>
        <begin position="1"/>
        <end position="27"/>
    </location>
</feature>
<dbReference type="PROSITE" id="PS50975">
    <property type="entry name" value="ATP_GRASP"/>
    <property type="match status" value="1"/>
</dbReference>
<feature type="domain" description="ATP-grasp" evidence="6">
    <location>
        <begin position="142"/>
        <end position="345"/>
    </location>
</feature>
<reference evidence="7" key="2">
    <citation type="submission" date="2020-09" db="EMBL/GenBank/DDBJ databases">
        <authorList>
            <person name="Sun Q."/>
            <person name="Zhou Y."/>
        </authorList>
    </citation>
    <scope>NUCLEOTIDE SEQUENCE</scope>
    <source>
        <strain evidence="7">CGMCC 4.7138</strain>
    </source>
</reference>
<accession>A0A8H9H6T5</accession>
<dbReference type="GO" id="GO:0046872">
    <property type="term" value="F:metal ion binding"/>
    <property type="evidence" value="ECO:0007669"/>
    <property type="project" value="InterPro"/>
</dbReference>
<dbReference type="OrthoDB" id="150319at2"/>
<dbReference type="Pfam" id="PF02786">
    <property type="entry name" value="CPSase_L_D2"/>
    <property type="match status" value="1"/>
</dbReference>
<dbReference type="PANTHER" id="PTHR43585">
    <property type="entry name" value="FUMIPYRROLE BIOSYNTHESIS PROTEIN C"/>
    <property type="match status" value="1"/>
</dbReference>
<dbReference type="InterPro" id="IPR013815">
    <property type="entry name" value="ATP_grasp_subdomain_1"/>
</dbReference>
<name>A0A8H9H6T5_9ACTN</name>
<evidence type="ECO:0000313" key="7">
    <source>
        <dbReference type="EMBL" id="GGO23728.1"/>
    </source>
</evidence>
<dbReference type="GO" id="GO:0016874">
    <property type="term" value="F:ligase activity"/>
    <property type="evidence" value="ECO:0007669"/>
    <property type="project" value="UniProtKB-KW"/>
</dbReference>
<evidence type="ECO:0000256" key="5">
    <source>
        <dbReference type="SAM" id="MobiDB-lite"/>
    </source>
</evidence>
<dbReference type="AlphaFoldDB" id="A0A8H9H6T5"/>
<dbReference type="Gene3D" id="3.30.1490.20">
    <property type="entry name" value="ATP-grasp fold, A domain"/>
    <property type="match status" value="1"/>
</dbReference>
<dbReference type="Proteomes" id="UP000653480">
    <property type="component" value="Unassembled WGS sequence"/>
</dbReference>
<evidence type="ECO:0000256" key="4">
    <source>
        <dbReference type="PROSITE-ProRule" id="PRU00409"/>
    </source>
</evidence>
<comment type="caution">
    <text evidence="7">The sequence shown here is derived from an EMBL/GenBank/DDBJ whole genome shotgun (WGS) entry which is preliminary data.</text>
</comment>
<dbReference type="PANTHER" id="PTHR43585:SF2">
    <property type="entry name" value="ATP-GRASP ENZYME FSQD"/>
    <property type="match status" value="1"/>
</dbReference>
<dbReference type="GO" id="GO:0005524">
    <property type="term" value="F:ATP binding"/>
    <property type="evidence" value="ECO:0007669"/>
    <property type="project" value="UniProtKB-UniRule"/>
</dbReference>
<keyword evidence="8" id="KW-1185">Reference proteome</keyword>
<dbReference type="InterPro" id="IPR005479">
    <property type="entry name" value="CPAse_ATP-bd"/>
</dbReference>
<evidence type="ECO:0000259" key="6">
    <source>
        <dbReference type="PROSITE" id="PS50975"/>
    </source>
</evidence>
<evidence type="ECO:0000313" key="8">
    <source>
        <dbReference type="Proteomes" id="UP000653480"/>
    </source>
</evidence>
<gene>
    <name evidence="7" type="ORF">GCM10011574_53480</name>
</gene>
<protein>
    <recommendedName>
        <fullName evidence="6">ATP-grasp domain-containing protein</fullName>
    </recommendedName>
</protein>
<organism evidence="7 8">
    <name type="scientific">Microbispora bryophytorum</name>
    <dbReference type="NCBI Taxonomy" id="1460882"/>
    <lineage>
        <taxon>Bacteria</taxon>
        <taxon>Bacillati</taxon>
        <taxon>Actinomycetota</taxon>
        <taxon>Actinomycetes</taxon>
        <taxon>Streptosporangiales</taxon>
        <taxon>Streptosporangiaceae</taxon>
        <taxon>Microbispora</taxon>
    </lineage>
</organism>
<feature type="compositionally biased region" description="Basic and acidic residues" evidence="5">
    <location>
        <begin position="1"/>
        <end position="16"/>
    </location>
</feature>